<dbReference type="InterPro" id="IPR011989">
    <property type="entry name" value="ARM-like"/>
</dbReference>
<dbReference type="Gene3D" id="1.25.10.10">
    <property type="entry name" value="Leucine-rich Repeat Variant"/>
    <property type="match status" value="1"/>
</dbReference>
<gene>
    <name evidence="6" type="ORF">OSTQU699_LOCUS8215</name>
</gene>
<comment type="subcellular location">
    <subcellularLocation>
        <location evidence="2">Cytoplasm</location>
    </subcellularLocation>
    <subcellularLocation>
        <location evidence="1">Nucleus</location>
    </subcellularLocation>
</comment>
<dbReference type="EMBL" id="CAJHUC010001979">
    <property type="protein sequence ID" value="CAD7702858.1"/>
    <property type="molecule type" value="Genomic_DNA"/>
</dbReference>
<dbReference type="GO" id="GO:0005634">
    <property type="term" value="C:nucleus"/>
    <property type="evidence" value="ECO:0007669"/>
    <property type="project" value="UniProtKB-SubCell"/>
</dbReference>
<name>A0A8S1JFS3_9CHLO</name>
<evidence type="ECO:0000256" key="1">
    <source>
        <dbReference type="ARBA" id="ARBA00004123"/>
    </source>
</evidence>
<dbReference type="AlphaFoldDB" id="A0A8S1JFS3"/>
<dbReference type="GO" id="GO:0043161">
    <property type="term" value="P:proteasome-mediated ubiquitin-dependent protein catabolic process"/>
    <property type="evidence" value="ECO:0007669"/>
    <property type="project" value="TreeGrafter"/>
</dbReference>
<sequence>MAPRPQDLVDGLGAYDQCVKLRSVRGLKNEIVGSKHKKMLFIKMGAVPRVVEILARESESGLLVQSAATVGSFAYGMDDGVVAILDSGGMSHLLKTLQSKDDKVVEAGVRSLKMIFQVGGDHATTLLPIFQNRRPSWQGPFPDRSAHGPSDSLVVLLPYCGAPNCAHHQAREAFTFVGLQSKLPGVACCSQYSPLWLGDSWTTLITEKELAAPGWVGFVFVFWQN</sequence>
<reference evidence="6" key="1">
    <citation type="submission" date="2020-12" db="EMBL/GenBank/DDBJ databases">
        <authorList>
            <person name="Iha C."/>
        </authorList>
    </citation>
    <scope>NUCLEOTIDE SEQUENCE</scope>
</reference>
<dbReference type="SUPFAM" id="SSF48371">
    <property type="entry name" value="ARM repeat"/>
    <property type="match status" value="1"/>
</dbReference>
<evidence type="ECO:0008006" key="8">
    <source>
        <dbReference type="Google" id="ProtNLM"/>
    </source>
</evidence>
<evidence type="ECO:0000256" key="5">
    <source>
        <dbReference type="ARBA" id="ARBA00023242"/>
    </source>
</evidence>
<keyword evidence="7" id="KW-1185">Reference proteome</keyword>
<accession>A0A8S1JFS3</accession>
<dbReference type="GO" id="GO:0034657">
    <property type="term" value="C:GID complex"/>
    <property type="evidence" value="ECO:0007669"/>
    <property type="project" value="TreeGrafter"/>
</dbReference>
<protein>
    <recommendedName>
        <fullName evidence="8">Armadillo repeat-containing protein 8</fullName>
    </recommendedName>
</protein>
<evidence type="ECO:0000256" key="2">
    <source>
        <dbReference type="ARBA" id="ARBA00004496"/>
    </source>
</evidence>
<dbReference type="PANTHER" id="PTHR15651">
    <property type="entry name" value="ARMADILLO REPEAT-CONTAINING PROTEIN 8"/>
    <property type="match status" value="1"/>
</dbReference>
<evidence type="ECO:0000313" key="6">
    <source>
        <dbReference type="EMBL" id="CAD7702858.1"/>
    </source>
</evidence>
<evidence type="ECO:0000256" key="4">
    <source>
        <dbReference type="ARBA" id="ARBA00022737"/>
    </source>
</evidence>
<dbReference type="InterPro" id="IPR038739">
    <property type="entry name" value="ARMC8/Vid28"/>
</dbReference>
<evidence type="ECO:0000313" key="7">
    <source>
        <dbReference type="Proteomes" id="UP000708148"/>
    </source>
</evidence>
<keyword evidence="3" id="KW-0963">Cytoplasm</keyword>
<evidence type="ECO:0000256" key="3">
    <source>
        <dbReference type="ARBA" id="ARBA00022490"/>
    </source>
</evidence>
<proteinExistence type="predicted"/>
<dbReference type="GO" id="GO:0005737">
    <property type="term" value="C:cytoplasm"/>
    <property type="evidence" value="ECO:0007669"/>
    <property type="project" value="UniProtKB-SubCell"/>
</dbReference>
<organism evidence="6 7">
    <name type="scientific">Ostreobium quekettii</name>
    <dbReference type="NCBI Taxonomy" id="121088"/>
    <lineage>
        <taxon>Eukaryota</taxon>
        <taxon>Viridiplantae</taxon>
        <taxon>Chlorophyta</taxon>
        <taxon>core chlorophytes</taxon>
        <taxon>Ulvophyceae</taxon>
        <taxon>TCBD clade</taxon>
        <taxon>Bryopsidales</taxon>
        <taxon>Ostreobineae</taxon>
        <taxon>Ostreobiaceae</taxon>
        <taxon>Ostreobium</taxon>
    </lineage>
</organism>
<dbReference type="InterPro" id="IPR016024">
    <property type="entry name" value="ARM-type_fold"/>
</dbReference>
<dbReference type="OrthoDB" id="5559898at2759"/>
<keyword evidence="5" id="KW-0539">Nucleus</keyword>
<dbReference type="PANTHER" id="PTHR15651:SF7">
    <property type="entry name" value="ARMADILLO REPEAT-CONTAINING PROTEIN 8"/>
    <property type="match status" value="1"/>
</dbReference>
<dbReference type="Proteomes" id="UP000708148">
    <property type="component" value="Unassembled WGS sequence"/>
</dbReference>
<keyword evidence="4" id="KW-0677">Repeat</keyword>
<comment type="caution">
    <text evidence="6">The sequence shown here is derived from an EMBL/GenBank/DDBJ whole genome shotgun (WGS) entry which is preliminary data.</text>
</comment>